<name>A0A9X1S6Q5_9MICC</name>
<dbReference type="InterPro" id="IPR017871">
    <property type="entry name" value="ABC_transporter-like_CS"/>
</dbReference>
<dbReference type="Pfam" id="PF13732">
    <property type="entry name" value="DrrA1-3_C"/>
    <property type="match status" value="1"/>
</dbReference>
<proteinExistence type="inferred from homology"/>
<keyword evidence="3" id="KW-0547">Nucleotide-binding</keyword>
<dbReference type="InterPro" id="IPR003593">
    <property type="entry name" value="AAA+_ATPase"/>
</dbReference>
<dbReference type="PROSITE" id="PS00211">
    <property type="entry name" value="ABC_TRANSPORTER_1"/>
    <property type="match status" value="1"/>
</dbReference>
<accession>A0A9X1S6Q5</accession>
<dbReference type="InterPro" id="IPR025302">
    <property type="entry name" value="DrrA1/2-like_C"/>
</dbReference>
<keyword evidence="2" id="KW-0813">Transport</keyword>
<dbReference type="GO" id="GO:0005524">
    <property type="term" value="F:ATP binding"/>
    <property type="evidence" value="ECO:0007669"/>
    <property type="project" value="UniProtKB-KW"/>
</dbReference>
<dbReference type="SUPFAM" id="SSF52540">
    <property type="entry name" value="P-loop containing nucleoside triphosphate hydrolases"/>
    <property type="match status" value="1"/>
</dbReference>
<dbReference type="PANTHER" id="PTHR43335:SF3">
    <property type="entry name" value="ABC TRANSPORTER"/>
    <property type="match status" value="1"/>
</dbReference>
<gene>
    <name evidence="6" type="ORF">LJ751_04175</name>
</gene>
<dbReference type="GO" id="GO:0016887">
    <property type="term" value="F:ATP hydrolysis activity"/>
    <property type="evidence" value="ECO:0007669"/>
    <property type="project" value="InterPro"/>
</dbReference>
<keyword evidence="4 6" id="KW-0067">ATP-binding</keyword>
<dbReference type="PROSITE" id="PS50893">
    <property type="entry name" value="ABC_TRANSPORTER_2"/>
    <property type="match status" value="1"/>
</dbReference>
<dbReference type="Pfam" id="PF00005">
    <property type="entry name" value="ABC_tran"/>
    <property type="match status" value="1"/>
</dbReference>
<evidence type="ECO:0000256" key="1">
    <source>
        <dbReference type="ARBA" id="ARBA00005417"/>
    </source>
</evidence>
<protein>
    <submittedName>
        <fullName evidence="6">ATP-binding cassette domain-containing protein</fullName>
    </submittedName>
</protein>
<evidence type="ECO:0000259" key="5">
    <source>
        <dbReference type="PROSITE" id="PS50893"/>
    </source>
</evidence>
<feature type="domain" description="ABC transporter" evidence="5">
    <location>
        <begin position="2"/>
        <end position="229"/>
    </location>
</feature>
<organism evidence="6 7">
    <name type="scientific">Arthrobacter gengyunqii</name>
    <dbReference type="NCBI Taxonomy" id="2886940"/>
    <lineage>
        <taxon>Bacteria</taxon>
        <taxon>Bacillati</taxon>
        <taxon>Actinomycetota</taxon>
        <taxon>Actinomycetes</taxon>
        <taxon>Micrococcales</taxon>
        <taxon>Micrococcaceae</taxon>
        <taxon>Arthrobacter</taxon>
    </lineage>
</organism>
<dbReference type="Gene3D" id="3.40.50.300">
    <property type="entry name" value="P-loop containing nucleotide triphosphate hydrolases"/>
    <property type="match status" value="1"/>
</dbReference>
<dbReference type="InterPro" id="IPR003439">
    <property type="entry name" value="ABC_transporter-like_ATP-bd"/>
</dbReference>
<dbReference type="SMART" id="SM00382">
    <property type="entry name" value="AAA"/>
    <property type="match status" value="1"/>
</dbReference>
<dbReference type="PANTHER" id="PTHR43335">
    <property type="entry name" value="ABC TRANSPORTER, ATP-BINDING PROTEIN"/>
    <property type="match status" value="1"/>
</dbReference>
<dbReference type="Proteomes" id="UP001139264">
    <property type="component" value="Unassembled WGS sequence"/>
</dbReference>
<dbReference type="AlphaFoldDB" id="A0A9X1S6Q5"/>
<comment type="similarity">
    <text evidence="1">Belongs to the ABC transporter superfamily.</text>
</comment>
<evidence type="ECO:0000313" key="7">
    <source>
        <dbReference type="Proteomes" id="UP001139264"/>
    </source>
</evidence>
<reference evidence="6" key="1">
    <citation type="submission" date="2021-10" db="EMBL/GenBank/DDBJ databases">
        <title>Novel species in genus Arthrobacter.</title>
        <authorList>
            <person name="Liu Y."/>
        </authorList>
    </citation>
    <scope>NUCLEOTIDE SEQUENCE</scope>
    <source>
        <strain evidence="6">Zg-Y809</strain>
    </source>
</reference>
<dbReference type="EMBL" id="JAJFZP010000005">
    <property type="protein sequence ID" value="MCC3268559.1"/>
    <property type="molecule type" value="Genomic_DNA"/>
</dbReference>
<comment type="caution">
    <text evidence="6">The sequence shown here is derived from an EMBL/GenBank/DDBJ whole genome shotgun (WGS) entry which is preliminary data.</text>
</comment>
<evidence type="ECO:0000313" key="6">
    <source>
        <dbReference type="EMBL" id="MCC3268559.1"/>
    </source>
</evidence>
<dbReference type="RefSeq" id="WP_227907087.1">
    <property type="nucleotide sequence ID" value="NZ_CP095461.1"/>
</dbReference>
<evidence type="ECO:0000256" key="2">
    <source>
        <dbReference type="ARBA" id="ARBA00022448"/>
    </source>
</evidence>
<evidence type="ECO:0000256" key="4">
    <source>
        <dbReference type="ARBA" id="ARBA00022840"/>
    </source>
</evidence>
<evidence type="ECO:0000256" key="3">
    <source>
        <dbReference type="ARBA" id="ARBA00022741"/>
    </source>
</evidence>
<sequence>MLQVSNLSRKFGDKLAVDDVSFDVPSGQMTGFVGANGAGKTTTMRMIMGVLSATSGEVLLDGAPLTAEARSTFGYMPEERGLYPKQPILDQLIYLGQLHRMTQADARKGALDLLDRFGLGGRTKDKLESLSLGNQQRVQIAASLLHKPNVLILDEPFSGLDPVAVDSMVDLLRERTSAGVPVLFSSHQLDLVDRLCDSMVVLQQGKVIASGTGDDLRARAVNRHRITVSPDAGWVRDEPGVRVLDVAGPTAVLEFDDDGARQRLLATALTRGSVEEFAPIRPSLSEIYREVTAV</sequence>
<dbReference type="InterPro" id="IPR027417">
    <property type="entry name" value="P-loop_NTPase"/>
</dbReference>